<keyword evidence="1 2" id="KW-0732">Signal</keyword>
<proteinExistence type="predicted"/>
<name>A0ABR7A3G6_9BURK</name>
<gene>
    <name evidence="4" type="ORF">H8K43_07200</name>
</gene>
<keyword evidence="5" id="KW-1185">Reference proteome</keyword>
<comment type="caution">
    <text evidence="4">The sequence shown here is derived from an EMBL/GenBank/DDBJ whole genome shotgun (WGS) entry which is preliminary data.</text>
</comment>
<evidence type="ECO:0000259" key="3">
    <source>
        <dbReference type="SMART" id="SM00062"/>
    </source>
</evidence>
<dbReference type="SUPFAM" id="SSF53850">
    <property type="entry name" value="Periplasmic binding protein-like II"/>
    <property type="match status" value="1"/>
</dbReference>
<accession>A0ABR7A3G6</accession>
<dbReference type="PANTHER" id="PTHR35936:SF25">
    <property type="entry name" value="ABC TRANSPORTER SUBSTRATE-BINDING PROTEIN"/>
    <property type="match status" value="1"/>
</dbReference>
<protein>
    <submittedName>
        <fullName evidence="4">Transporter substrate-binding domain-containing protein</fullName>
    </submittedName>
</protein>
<dbReference type="Pfam" id="PF00497">
    <property type="entry name" value="SBP_bac_3"/>
    <property type="match status" value="1"/>
</dbReference>
<evidence type="ECO:0000313" key="4">
    <source>
        <dbReference type="EMBL" id="MBC3931450.1"/>
    </source>
</evidence>
<sequence length="246" mass="27856">MPGKKLLVGWCLLALTPARAAEIIVVGTEFSHVFEQDKEGKFDGLAVATLNELARKNGDQLSFALYPWSRAQWMVETGQAHILIGPYKTPEREAKFLFSRRAFYRDYMLFYVRAGDGLSWDGNLQNLIGKKIGVINGWVYTPQFEQMRSRLQPVVANTLANGLNMLQAQRIDWLAANLRNADGVMKRLNPEAKLVAVEPPIGIQDGYFAYCQQCDALRQKYDAAFEQLLQSPLWQQLAARYAVRVP</sequence>
<feature type="chain" id="PRO_5045400027" evidence="2">
    <location>
        <begin position="21"/>
        <end position="246"/>
    </location>
</feature>
<dbReference type="SMART" id="SM00062">
    <property type="entry name" value="PBPb"/>
    <property type="match status" value="1"/>
</dbReference>
<dbReference type="Gene3D" id="3.40.190.10">
    <property type="entry name" value="Periplasmic binding protein-like II"/>
    <property type="match status" value="2"/>
</dbReference>
<reference evidence="4 5" key="1">
    <citation type="submission" date="2020-08" db="EMBL/GenBank/DDBJ databases">
        <title>Novel species isolated from subtropical streams in China.</title>
        <authorList>
            <person name="Lu H."/>
        </authorList>
    </citation>
    <scope>NUCLEOTIDE SEQUENCE [LARGE SCALE GENOMIC DNA]</scope>
    <source>
        <strain evidence="4 5">CY22W</strain>
    </source>
</reference>
<evidence type="ECO:0000313" key="5">
    <source>
        <dbReference type="Proteomes" id="UP000654304"/>
    </source>
</evidence>
<dbReference type="InterPro" id="IPR001638">
    <property type="entry name" value="Solute-binding_3/MltF_N"/>
</dbReference>
<dbReference type="RefSeq" id="WP_186903199.1">
    <property type="nucleotide sequence ID" value="NZ_JACOGD010000003.1"/>
</dbReference>
<evidence type="ECO:0000256" key="2">
    <source>
        <dbReference type="SAM" id="SignalP"/>
    </source>
</evidence>
<organism evidence="4 5">
    <name type="scientific">Undibacterium curvum</name>
    <dbReference type="NCBI Taxonomy" id="2762294"/>
    <lineage>
        <taxon>Bacteria</taxon>
        <taxon>Pseudomonadati</taxon>
        <taxon>Pseudomonadota</taxon>
        <taxon>Betaproteobacteria</taxon>
        <taxon>Burkholderiales</taxon>
        <taxon>Oxalobacteraceae</taxon>
        <taxon>Undibacterium</taxon>
    </lineage>
</organism>
<evidence type="ECO:0000256" key="1">
    <source>
        <dbReference type="ARBA" id="ARBA00022729"/>
    </source>
</evidence>
<dbReference type="EMBL" id="JACOGD010000003">
    <property type="protein sequence ID" value="MBC3931450.1"/>
    <property type="molecule type" value="Genomic_DNA"/>
</dbReference>
<dbReference type="PANTHER" id="PTHR35936">
    <property type="entry name" value="MEMBRANE-BOUND LYTIC MUREIN TRANSGLYCOSYLASE F"/>
    <property type="match status" value="1"/>
</dbReference>
<feature type="signal peptide" evidence="2">
    <location>
        <begin position="1"/>
        <end position="20"/>
    </location>
</feature>
<feature type="domain" description="Solute-binding protein family 3/N-terminal" evidence="3">
    <location>
        <begin position="23"/>
        <end position="245"/>
    </location>
</feature>
<dbReference type="Proteomes" id="UP000654304">
    <property type="component" value="Unassembled WGS sequence"/>
</dbReference>